<keyword evidence="2 8" id="KW-0732">Signal</keyword>
<keyword evidence="3" id="KW-0319">Glycerol metabolism</keyword>
<evidence type="ECO:0000256" key="5">
    <source>
        <dbReference type="ARBA" id="ARBA00023180"/>
    </source>
</evidence>
<name>A0ABC8KJ49_ERUVS</name>
<evidence type="ECO:0000256" key="1">
    <source>
        <dbReference type="ARBA" id="ARBA00012247"/>
    </source>
</evidence>
<keyword evidence="4" id="KW-0378">Hydrolase</keyword>
<evidence type="ECO:0000256" key="6">
    <source>
        <dbReference type="ARBA" id="ARBA00047512"/>
    </source>
</evidence>
<dbReference type="SUPFAM" id="SSF51695">
    <property type="entry name" value="PLC-like phosphodiesterases"/>
    <property type="match status" value="2"/>
</dbReference>
<keyword evidence="11" id="KW-1185">Reference proteome</keyword>
<dbReference type="EC" id="3.1.4.46" evidence="1"/>
<protein>
    <recommendedName>
        <fullName evidence="1">glycerophosphodiester phosphodiesterase</fullName>
        <ecNumber evidence="1">3.1.4.46</ecNumber>
    </recommendedName>
</protein>
<dbReference type="GO" id="GO:0008889">
    <property type="term" value="F:glycerophosphodiester phosphodiesterase activity"/>
    <property type="evidence" value="ECO:0007669"/>
    <property type="project" value="UniProtKB-EC"/>
</dbReference>
<dbReference type="FunFam" id="3.20.20.190:FF:000011">
    <property type="entry name" value="Glycerophosphodiester phosphodiesterase GDPDL3"/>
    <property type="match status" value="1"/>
</dbReference>
<feature type="chain" id="PRO_5044882408" description="glycerophosphodiester phosphodiesterase" evidence="8">
    <location>
        <begin position="18"/>
        <end position="751"/>
    </location>
</feature>
<evidence type="ECO:0000256" key="7">
    <source>
        <dbReference type="SAM" id="MobiDB-lite"/>
    </source>
</evidence>
<dbReference type="Gene3D" id="3.20.20.190">
    <property type="entry name" value="Phosphatidylinositol (PI) phosphodiesterase"/>
    <property type="match status" value="2"/>
</dbReference>
<dbReference type="GO" id="GO:0006071">
    <property type="term" value="P:glycerol metabolic process"/>
    <property type="evidence" value="ECO:0007669"/>
    <property type="project" value="UniProtKB-KW"/>
</dbReference>
<evidence type="ECO:0000313" key="10">
    <source>
        <dbReference type="EMBL" id="CAH8358767.1"/>
    </source>
</evidence>
<dbReference type="PROSITE" id="PS51704">
    <property type="entry name" value="GP_PDE"/>
    <property type="match status" value="2"/>
</dbReference>
<keyword evidence="5" id="KW-0325">Glycoprotein</keyword>
<feature type="region of interest" description="Disordered" evidence="7">
    <location>
        <begin position="678"/>
        <end position="699"/>
    </location>
</feature>
<gene>
    <name evidence="10" type="ORF">ERUC_LOCUS24523</name>
</gene>
<evidence type="ECO:0000256" key="8">
    <source>
        <dbReference type="SAM" id="SignalP"/>
    </source>
</evidence>
<dbReference type="AlphaFoldDB" id="A0ABC8KJ49"/>
<dbReference type="InterPro" id="IPR017946">
    <property type="entry name" value="PLC-like_Pdiesterase_TIM-brl"/>
</dbReference>
<evidence type="ECO:0000256" key="4">
    <source>
        <dbReference type="ARBA" id="ARBA00022801"/>
    </source>
</evidence>
<sequence>MLRFVILVSLFLHSCVAAPKAPSAAAAVPAKKWLTLNGQEPAVVAKGGFSGLFPESSAPANDLAISTSSPGLTMLCNLQMTKDGVGICLSDIRLDNATTISTLFPKAQKTYKVNGQDLKGWFALDYTADTIFTNVSLVQNIFSRPSIFDGQMPISAVEDVLGTKPPKFWLSVQYDSFYMEHKLSAAEYLRSLRFRGFTYISSPEIGFLKSIGRDAVMSKTKLIFEFKDPEAIEPTTSKKYSELLLNLAAIKAFASGVVVPKDYIWPIDSAKYLKPASTIVADAHKAGLEVYASGFANDMPASYNYSYDPSAEYLQFVDNGQFSVDGFITDFPPTASQAITCFSHQKGNLPRAGHALVITHNGASGDYPGCTDLAYQKAVEDGADVIDCSVQMSKDGIAFCHDSADLTASTTAMTTFMTRATSVPEIQPTNGIFSFDLTWAEIQSLKPQIQSPFLTKAGLPRNPANKNAGKFITLDDFLKFSKEKAVTGVLNAAYLASKKGLGIVEAVKSALTKSTLDKQSTQKVLIQSYDSSVLAGFEAVPPYTRVLTIDKEIGDAPKPSVDEIKKHADAVNLQRSSLVPITESFAAGKTNVVEEMHKGNISVYVSVLRNEYVSVAFDYFSDPTIEFATFIAGNGVDGVVTEFPATATRYLRSPCSDLNKEQPYAILPAEPGSLLSVAAKEAQPPASAPSPPLDAKDVIDPPLPPVANMVANNATGATPDASGRSGSIATTANLGLSLLAILATGLLFATE</sequence>
<dbReference type="CDD" id="cd08603">
    <property type="entry name" value="GDPD_SHV3_repeat_1"/>
    <property type="match status" value="1"/>
</dbReference>
<dbReference type="FunFam" id="3.20.20.190:FF:000013">
    <property type="entry name" value="Glycerophosphodiester phosphodiesterase GDPDL3"/>
    <property type="match status" value="1"/>
</dbReference>
<dbReference type="EMBL" id="CAKOAT010252931">
    <property type="protein sequence ID" value="CAH8358767.1"/>
    <property type="molecule type" value="Genomic_DNA"/>
</dbReference>
<comment type="caution">
    <text evidence="10">The sequence shown here is derived from an EMBL/GenBank/DDBJ whole genome shotgun (WGS) entry which is preliminary data.</text>
</comment>
<evidence type="ECO:0000256" key="3">
    <source>
        <dbReference type="ARBA" id="ARBA00022798"/>
    </source>
</evidence>
<dbReference type="Pfam" id="PF03009">
    <property type="entry name" value="GDPD"/>
    <property type="match status" value="2"/>
</dbReference>
<dbReference type="PANTHER" id="PTHR43620">
    <property type="entry name" value="GLYCEROPHOSPHORYL DIESTER PHOSPHODIESTERASE"/>
    <property type="match status" value="1"/>
</dbReference>
<comment type="catalytic activity">
    <reaction evidence="6">
        <text>a sn-glycero-3-phosphodiester + H2O = an alcohol + sn-glycerol 3-phosphate + H(+)</text>
        <dbReference type="Rhea" id="RHEA:12969"/>
        <dbReference type="ChEBI" id="CHEBI:15377"/>
        <dbReference type="ChEBI" id="CHEBI:15378"/>
        <dbReference type="ChEBI" id="CHEBI:30879"/>
        <dbReference type="ChEBI" id="CHEBI:57597"/>
        <dbReference type="ChEBI" id="CHEBI:83408"/>
        <dbReference type="EC" id="3.1.4.46"/>
    </reaction>
</comment>
<evidence type="ECO:0000256" key="2">
    <source>
        <dbReference type="ARBA" id="ARBA00022729"/>
    </source>
</evidence>
<feature type="signal peptide" evidence="8">
    <location>
        <begin position="1"/>
        <end position="17"/>
    </location>
</feature>
<evidence type="ECO:0000259" key="9">
    <source>
        <dbReference type="PROSITE" id="PS51704"/>
    </source>
</evidence>
<accession>A0ABC8KJ49</accession>
<reference evidence="10 11" key="1">
    <citation type="submission" date="2022-03" db="EMBL/GenBank/DDBJ databases">
        <authorList>
            <person name="Macdonald S."/>
            <person name="Ahmed S."/>
            <person name="Newling K."/>
        </authorList>
    </citation>
    <scope>NUCLEOTIDE SEQUENCE [LARGE SCALE GENOMIC DNA]</scope>
</reference>
<dbReference type="InterPro" id="IPR030395">
    <property type="entry name" value="GP_PDE_dom"/>
</dbReference>
<dbReference type="PANTHER" id="PTHR43620:SF22">
    <property type="entry name" value="GLYCEROPHOSPHODIESTER PHOSPHODIESTERASE"/>
    <property type="match status" value="1"/>
</dbReference>
<dbReference type="CDD" id="cd08604">
    <property type="entry name" value="GDPD_SHV3_repeat_2"/>
    <property type="match status" value="1"/>
</dbReference>
<feature type="domain" description="GP-PDE" evidence="9">
    <location>
        <begin position="41"/>
        <end position="339"/>
    </location>
</feature>
<feature type="domain" description="GP-PDE" evidence="9">
    <location>
        <begin position="355"/>
        <end position="651"/>
    </location>
</feature>
<proteinExistence type="predicted"/>
<organism evidence="10 11">
    <name type="scientific">Eruca vesicaria subsp. sativa</name>
    <name type="common">Garden rocket</name>
    <name type="synonym">Eruca sativa</name>
    <dbReference type="NCBI Taxonomy" id="29727"/>
    <lineage>
        <taxon>Eukaryota</taxon>
        <taxon>Viridiplantae</taxon>
        <taxon>Streptophyta</taxon>
        <taxon>Embryophyta</taxon>
        <taxon>Tracheophyta</taxon>
        <taxon>Spermatophyta</taxon>
        <taxon>Magnoliopsida</taxon>
        <taxon>eudicotyledons</taxon>
        <taxon>Gunneridae</taxon>
        <taxon>Pentapetalae</taxon>
        <taxon>rosids</taxon>
        <taxon>malvids</taxon>
        <taxon>Brassicales</taxon>
        <taxon>Brassicaceae</taxon>
        <taxon>Brassiceae</taxon>
        <taxon>Eruca</taxon>
    </lineage>
</organism>
<evidence type="ECO:0000313" key="11">
    <source>
        <dbReference type="Proteomes" id="UP001642260"/>
    </source>
</evidence>
<dbReference type="Proteomes" id="UP001642260">
    <property type="component" value="Unassembled WGS sequence"/>
</dbReference>